<dbReference type="Proteomes" id="UP001175228">
    <property type="component" value="Unassembled WGS sequence"/>
</dbReference>
<dbReference type="EMBL" id="JAUEPU010000094">
    <property type="protein sequence ID" value="KAK0478655.1"/>
    <property type="molecule type" value="Genomic_DNA"/>
</dbReference>
<accession>A0AA39P7C7</accession>
<name>A0AA39P7C7_9AGAR</name>
<organism evidence="1 2">
    <name type="scientific">Armillaria luteobubalina</name>
    <dbReference type="NCBI Taxonomy" id="153913"/>
    <lineage>
        <taxon>Eukaryota</taxon>
        <taxon>Fungi</taxon>
        <taxon>Dikarya</taxon>
        <taxon>Basidiomycota</taxon>
        <taxon>Agaricomycotina</taxon>
        <taxon>Agaricomycetes</taxon>
        <taxon>Agaricomycetidae</taxon>
        <taxon>Agaricales</taxon>
        <taxon>Marasmiineae</taxon>
        <taxon>Physalacriaceae</taxon>
        <taxon>Armillaria</taxon>
    </lineage>
</organism>
<dbReference type="AlphaFoldDB" id="A0AA39P7C7"/>
<evidence type="ECO:0000313" key="2">
    <source>
        <dbReference type="Proteomes" id="UP001175228"/>
    </source>
</evidence>
<proteinExistence type="predicted"/>
<evidence type="ECO:0000313" key="1">
    <source>
        <dbReference type="EMBL" id="KAK0478655.1"/>
    </source>
</evidence>
<sequence length="225" mass="26025">MQEGLQMLNISLQKDNNDFIWQLVKKIDQETEELVFACTGVICEVDLPPVIRTPRSFDETIATLQEIRLMGEREFKNGMLDKWTPSTKDINPLGILQRSGKMDITHTEDNKVQYFKANIDSKGRRRFQRARPQMFRIGDIIEVQWSVIMFKVKGARHRMKLVLQAIAMLDCNIMLDAKRMASKLSVPEDTGPKHLKRKIRFMEEETVKGIVTKRAKEGPSMDKST</sequence>
<comment type="caution">
    <text evidence="1">The sequence shown here is derived from an EMBL/GenBank/DDBJ whole genome shotgun (WGS) entry which is preliminary data.</text>
</comment>
<reference evidence="1" key="1">
    <citation type="submission" date="2023-06" db="EMBL/GenBank/DDBJ databases">
        <authorList>
            <consortium name="Lawrence Berkeley National Laboratory"/>
            <person name="Ahrendt S."/>
            <person name="Sahu N."/>
            <person name="Indic B."/>
            <person name="Wong-Bajracharya J."/>
            <person name="Merenyi Z."/>
            <person name="Ke H.-M."/>
            <person name="Monk M."/>
            <person name="Kocsube S."/>
            <person name="Drula E."/>
            <person name="Lipzen A."/>
            <person name="Balint B."/>
            <person name="Henrissat B."/>
            <person name="Andreopoulos B."/>
            <person name="Martin F.M."/>
            <person name="Harder C.B."/>
            <person name="Rigling D."/>
            <person name="Ford K.L."/>
            <person name="Foster G.D."/>
            <person name="Pangilinan J."/>
            <person name="Papanicolaou A."/>
            <person name="Barry K."/>
            <person name="LaButti K."/>
            <person name="Viragh M."/>
            <person name="Koriabine M."/>
            <person name="Yan M."/>
            <person name="Riley R."/>
            <person name="Champramary S."/>
            <person name="Plett K.L."/>
            <person name="Tsai I.J."/>
            <person name="Slot J."/>
            <person name="Sipos G."/>
            <person name="Plett J."/>
            <person name="Nagy L.G."/>
            <person name="Grigoriev I.V."/>
        </authorList>
    </citation>
    <scope>NUCLEOTIDE SEQUENCE</scope>
    <source>
        <strain evidence="1">HWK02</strain>
    </source>
</reference>
<protein>
    <submittedName>
        <fullName evidence="1">Uncharacterized protein</fullName>
    </submittedName>
</protein>
<gene>
    <name evidence="1" type="ORF">EDD18DRAFT_1114086</name>
</gene>
<keyword evidence="2" id="KW-1185">Reference proteome</keyword>